<proteinExistence type="inferred from homology"/>
<feature type="domain" description="Scaffold protein Nfu/NifU N-terminal" evidence="2">
    <location>
        <begin position="3"/>
        <end position="89"/>
    </location>
</feature>
<dbReference type="InterPro" id="IPR035433">
    <property type="entry name" value="NFU1-like"/>
</dbReference>
<dbReference type="PIRSF" id="PIRSF036773">
    <property type="entry name" value="HIRIP5"/>
    <property type="match status" value="1"/>
</dbReference>
<dbReference type="PANTHER" id="PTHR11178:SF1">
    <property type="entry name" value="NFU1 IRON-SULFUR CLUSTER SCAFFOLD HOMOLOG, MITOCHONDRIAL"/>
    <property type="match status" value="1"/>
</dbReference>
<dbReference type="SUPFAM" id="SSF117916">
    <property type="entry name" value="Fe-S cluster assembly (FSCA) domain-like"/>
    <property type="match status" value="1"/>
</dbReference>
<dbReference type="InterPro" id="IPR036498">
    <property type="entry name" value="Nfu/NifU_N_sf"/>
</dbReference>
<dbReference type="GO" id="GO:0005739">
    <property type="term" value="C:mitochondrion"/>
    <property type="evidence" value="ECO:0007669"/>
    <property type="project" value="TreeGrafter"/>
</dbReference>
<dbReference type="InterPro" id="IPR034904">
    <property type="entry name" value="FSCA_dom_sf"/>
</dbReference>
<accession>A0A381XWC1</accession>
<dbReference type="InterPro" id="IPR001075">
    <property type="entry name" value="NIF_FeS_clus_asmbl_NifU_C"/>
</dbReference>
<dbReference type="GO" id="GO:0005506">
    <property type="term" value="F:iron ion binding"/>
    <property type="evidence" value="ECO:0007669"/>
    <property type="project" value="InterPro"/>
</dbReference>
<evidence type="ECO:0000256" key="1">
    <source>
        <dbReference type="ARBA" id="ARBA00006420"/>
    </source>
</evidence>
<dbReference type="EMBL" id="UINC01016579">
    <property type="protein sequence ID" value="SVA68930.1"/>
    <property type="molecule type" value="Genomic_DNA"/>
</dbReference>
<organism evidence="3">
    <name type="scientific">marine metagenome</name>
    <dbReference type="NCBI Taxonomy" id="408172"/>
    <lineage>
        <taxon>unclassified sequences</taxon>
        <taxon>metagenomes</taxon>
        <taxon>ecological metagenomes</taxon>
    </lineage>
</organism>
<evidence type="ECO:0000259" key="2">
    <source>
        <dbReference type="SMART" id="SM00932"/>
    </source>
</evidence>
<comment type="similarity">
    <text evidence="1">Belongs to the NifU family.</text>
</comment>
<dbReference type="Pfam" id="PF01106">
    <property type="entry name" value="NifU"/>
    <property type="match status" value="1"/>
</dbReference>
<dbReference type="PANTHER" id="PTHR11178">
    <property type="entry name" value="IRON-SULFUR CLUSTER SCAFFOLD PROTEIN NFU-RELATED"/>
    <property type="match status" value="1"/>
</dbReference>
<dbReference type="InterPro" id="IPR014824">
    <property type="entry name" value="Nfu/NifU_N"/>
</dbReference>
<dbReference type="AlphaFoldDB" id="A0A381XWC1"/>
<dbReference type="FunFam" id="3.30.1370.70:FF:000001">
    <property type="entry name" value="NifU-like protein 4, mitochondrial"/>
    <property type="match status" value="1"/>
</dbReference>
<protein>
    <recommendedName>
        <fullName evidence="2">Scaffold protein Nfu/NifU N-terminal domain-containing protein</fullName>
    </recommendedName>
</protein>
<dbReference type="SMART" id="SM00932">
    <property type="entry name" value="Nfu_N"/>
    <property type="match status" value="1"/>
</dbReference>
<sequence length="188" mass="20808">MFIQTEQTPNPQTLKFLPGRVVMKEGTAFFQNIGEAVDSPLAKRLFNLDGVTGVFFGSDFITITKPEDLDWQVIKPAILGAIMDHFNSEEPTINKEVSNKGSESLKTDEGDSDIVKQIKELIDTRVRPAVAMDGGDIIYQRFEDGIVYLHMQGACSGCPSSTATLKMGIENMLKHYVPEVVEVRPVDV</sequence>
<dbReference type="GO" id="GO:0016226">
    <property type="term" value="P:iron-sulfur cluster assembly"/>
    <property type="evidence" value="ECO:0007669"/>
    <property type="project" value="InterPro"/>
</dbReference>
<name>A0A381XWC1_9ZZZZ</name>
<gene>
    <name evidence="3" type="ORF">METZ01_LOCUS121784</name>
</gene>
<evidence type="ECO:0000313" key="3">
    <source>
        <dbReference type="EMBL" id="SVA68930.1"/>
    </source>
</evidence>
<dbReference type="FunFam" id="3.30.300.130:FF:000001">
    <property type="entry name" value="NFU1 iron-sulfur cluster scaffold"/>
    <property type="match status" value="1"/>
</dbReference>
<dbReference type="SUPFAM" id="SSF110836">
    <property type="entry name" value="Hypothetical protein SAV1430"/>
    <property type="match status" value="1"/>
</dbReference>
<reference evidence="3" key="1">
    <citation type="submission" date="2018-05" db="EMBL/GenBank/DDBJ databases">
        <authorList>
            <person name="Lanie J.A."/>
            <person name="Ng W.-L."/>
            <person name="Kazmierczak K.M."/>
            <person name="Andrzejewski T.M."/>
            <person name="Davidsen T.M."/>
            <person name="Wayne K.J."/>
            <person name="Tettelin H."/>
            <person name="Glass J.I."/>
            <person name="Rusch D."/>
            <person name="Podicherti R."/>
            <person name="Tsui H.-C.T."/>
            <person name="Winkler M.E."/>
        </authorList>
    </citation>
    <scope>NUCLEOTIDE SEQUENCE</scope>
</reference>
<dbReference type="GO" id="GO:0051536">
    <property type="term" value="F:iron-sulfur cluster binding"/>
    <property type="evidence" value="ECO:0007669"/>
    <property type="project" value="InterPro"/>
</dbReference>
<dbReference type="Gene3D" id="3.30.1370.70">
    <property type="entry name" value="Scaffold protein Nfu/NifU, N-terminal domain"/>
    <property type="match status" value="1"/>
</dbReference>
<dbReference type="Gene3D" id="3.30.300.130">
    <property type="entry name" value="Fe-S cluster assembly (FSCA)"/>
    <property type="match status" value="1"/>
</dbReference>
<dbReference type="Pfam" id="PF08712">
    <property type="entry name" value="Nfu_N"/>
    <property type="match status" value="1"/>
</dbReference>